<name>A0A0J6F386_COCPO</name>
<gene>
    <name evidence="1" type="ORF">CPAG_00069</name>
</gene>
<dbReference type="EMBL" id="DS268109">
    <property type="protein sequence ID" value="KMM63715.1"/>
    <property type="molecule type" value="Genomic_DNA"/>
</dbReference>
<dbReference type="VEuPathDB" id="FungiDB:CPAG_00069"/>
<organism evidence="1 2">
    <name type="scientific">Coccidioides posadasii RMSCC 3488</name>
    <dbReference type="NCBI Taxonomy" id="454284"/>
    <lineage>
        <taxon>Eukaryota</taxon>
        <taxon>Fungi</taxon>
        <taxon>Dikarya</taxon>
        <taxon>Ascomycota</taxon>
        <taxon>Pezizomycotina</taxon>
        <taxon>Eurotiomycetes</taxon>
        <taxon>Eurotiomycetidae</taxon>
        <taxon>Onygenales</taxon>
        <taxon>Onygenaceae</taxon>
        <taxon>Coccidioides</taxon>
    </lineage>
</organism>
<evidence type="ECO:0000313" key="2">
    <source>
        <dbReference type="Proteomes" id="UP000054567"/>
    </source>
</evidence>
<evidence type="ECO:0000313" key="1">
    <source>
        <dbReference type="EMBL" id="KMM63715.1"/>
    </source>
</evidence>
<protein>
    <submittedName>
        <fullName evidence="1">Uncharacterized protein</fullName>
    </submittedName>
</protein>
<dbReference type="Proteomes" id="UP000054567">
    <property type="component" value="Unassembled WGS sequence"/>
</dbReference>
<accession>A0A0J6F386</accession>
<reference evidence="1 2" key="1">
    <citation type="submission" date="2007-06" db="EMBL/GenBank/DDBJ databases">
        <title>The Genome Sequence of Coccidioides posadasii RMSCC_3488.</title>
        <authorList>
            <consortium name="Coccidioides Genome Resources Consortium"/>
            <consortium name="The Broad Institute Genome Sequencing Platform"/>
            <person name="Henn M.R."/>
            <person name="Sykes S."/>
            <person name="Young S."/>
            <person name="Jaffe D."/>
            <person name="Berlin A."/>
            <person name="Alvarez P."/>
            <person name="Butler J."/>
            <person name="Gnerre S."/>
            <person name="Grabherr M."/>
            <person name="Mauceli E."/>
            <person name="Brockman W."/>
            <person name="Kodira C."/>
            <person name="Alvarado L."/>
            <person name="Zeng Q."/>
            <person name="Crawford M."/>
            <person name="Antoine C."/>
            <person name="Devon K."/>
            <person name="Galgiani J."/>
            <person name="Orsborn K."/>
            <person name="Lewis M.L."/>
            <person name="Nusbaum C."/>
            <person name="Galagan J."/>
            <person name="Birren B."/>
        </authorList>
    </citation>
    <scope>NUCLEOTIDE SEQUENCE [LARGE SCALE GENOMIC DNA]</scope>
    <source>
        <strain evidence="1 2">RMSCC 3488</strain>
    </source>
</reference>
<proteinExistence type="predicted"/>
<dbReference type="AlphaFoldDB" id="A0A0J6F386"/>
<reference evidence="2" key="3">
    <citation type="journal article" date="2010" name="Genome Res.">
        <title>Population genomic sequencing of Coccidioides fungi reveals recent hybridization and transposon control.</title>
        <authorList>
            <person name="Neafsey D.E."/>
            <person name="Barker B.M."/>
            <person name="Sharpton T.J."/>
            <person name="Stajich J.E."/>
            <person name="Park D.J."/>
            <person name="Whiston E."/>
            <person name="Hung C.-Y."/>
            <person name="McMahan C."/>
            <person name="White J."/>
            <person name="Sykes S."/>
            <person name="Heiman D."/>
            <person name="Young S."/>
            <person name="Zeng Q."/>
            <person name="Abouelleil A."/>
            <person name="Aftuck L."/>
            <person name="Bessette D."/>
            <person name="Brown A."/>
            <person name="FitzGerald M."/>
            <person name="Lui A."/>
            <person name="Macdonald J.P."/>
            <person name="Priest M."/>
            <person name="Orbach M.J."/>
            <person name="Galgiani J.N."/>
            <person name="Kirkland T.N."/>
            <person name="Cole G.T."/>
            <person name="Birren B.W."/>
            <person name="Henn M.R."/>
            <person name="Taylor J.W."/>
            <person name="Rounsley S.D."/>
        </authorList>
    </citation>
    <scope>NUCLEOTIDE SEQUENCE [LARGE SCALE GENOMIC DNA]</scope>
    <source>
        <strain evidence="2">RMSCC 3488</strain>
    </source>
</reference>
<reference evidence="2" key="2">
    <citation type="journal article" date="2009" name="Genome Res.">
        <title>Comparative genomic analyses of the human fungal pathogens Coccidioides and their relatives.</title>
        <authorList>
            <person name="Sharpton T.J."/>
            <person name="Stajich J.E."/>
            <person name="Rounsley S.D."/>
            <person name="Gardner M.J."/>
            <person name="Wortman J.R."/>
            <person name="Jordar V.S."/>
            <person name="Maiti R."/>
            <person name="Kodira C.D."/>
            <person name="Neafsey D.E."/>
            <person name="Zeng Q."/>
            <person name="Hung C.-Y."/>
            <person name="McMahan C."/>
            <person name="Muszewska A."/>
            <person name="Grynberg M."/>
            <person name="Mandel M.A."/>
            <person name="Kellner E.M."/>
            <person name="Barker B.M."/>
            <person name="Galgiani J.N."/>
            <person name="Orbach M.J."/>
            <person name="Kirkland T.N."/>
            <person name="Cole G.T."/>
            <person name="Henn M.R."/>
            <person name="Birren B.W."/>
            <person name="Taylor J.W."/>
        </authorList>
    </citation>
    <scope>NUCLEOTIDE SEQUENCE [LARGE SCALE GENOMIC DNA]</scope>
    <source>
        <strain evidence="2">RMSCC 3488</strain>
    </source>
</reference>
<sequence length="62" mass="6711">MSVSNRTALYRFTVPDTSVVSQRAFVNNRAGMSLKSIEIVQGSLEPSVLASAFVQFSPSSDE</sequence>